<feature type="region of interest" description="Disordered" evidence="1">
    <location>
        <begin position="20"/>
        <end position="43"/>
    </location>
</feature>
<dbReference type="RefSeq" id="WP_397718931.1">
    <property type="nucleotide sequence ID" value="NZ_JBIRGN010000015.1"/>
</dbReference>
<dbReference type="PROSITE" id="PS51186">
    <property type="entry name" value="GNAT"/>
    <property type="match status" value="1"/>
</dbReference>
<feature type="region of interest" description="Disordered" evidence="1">
    <location>
        <begin position="129"/>
        <end position="165"/>
    </location>
</feature>
<dbReference type="InterPro" id="IPR016181">
    <property type="entry name" value="Acyl_CoA_acyltransferase"/>
</dbReference>
<dbReference type="Proteomes" id="UP001610818">
    <property type="component" value="Unassembled WGS sequence"/>
</dbReference>
<keyword evidence="3" id="KW-0012">Acyltransferase</keyword>
<dbReference type="EC" id="2.3.1.-" evidence="3"/>
<dbReference type="Gene3D" id="3.40.630.30">
    <property type="match status" value="1"/>
</dbReference>
<protein>
    <submittedName>
        <fullName evidence="3">GNAT family N-acetyltransferase</fullName>
        <ecNumber evidence="3">2.3.1.-</ecNumber>
    </submittedName>
</protein>
<feature type="compositionally biased region" description="Pro residues" evidence="1">
    <location>
        <begin position="139"/>
        <end position="152"/>
    </location>
</feature>
<dbReference type="InterPro" id="IPR000182">
    <property type="entry name" value="GNAT_dom"/>
</dbReference>
<dbReference type="GO" id="GO:0016746">
    <property type="term" value="F:acyltransferase activity"/>
    <property type="evidence" value="ECO:0007669"/>
    <property type="project" value="UniProtKB-KW"/>
</dbReference>
<dbReference type="SUPFAM" id="SSF55729">
    <property type="entry name" value="Acyl-CoA N-acyltransferases (Nat)"/>
    <property type="match status" value="1"/>
</dbReference>
<dbReference type="CDD" id="cd04301">
    <property type="entry name" value="NAT_SF"/>
    <property type="match status" value="1"/>
</dbReference>
<evidence type="ECO:0000313" key="4">
    <source>
        <dbReference type="Proteomes" id="UP001610818"/>
    </source>
</evidence>
<dbReference type="EMBL" id="JBIRGQ010000015">
    <property type="protein sequence ID" value="MFH8551765.1"/>
    <property type="molecule type" value="Genomic_DNA"/>
</dbReference>
<evidence type="ECO:0000259" key="2">
    <source>
        <dbReference type="PROSITE" id="PS51186"/>
    </source>
</evidence>
<evidence type="ECO:0000313" key="3">
    <source>
        <dbReference type="EMBL" id="MFH8551765.1"/>
    </source>
</evidence>
<keyword evidence="3" id="KW-0808">Transferase</keyword>
<evidence type="ECO:0000256" key="1">
    <source>
        <dbReference type="SAM" id="MobiDB-lite"/>
    </source>
</evidence>
<gene>
    <name evidence="3" type="ORF">ACH4F9_42995</name>
</gene>
<dbReference type="Pfam" id="PF13508">
    <property type="entry name" value="Acetyltransf_7"/>
    <property type="match status" value="1"/>
</dbReference>
<name>A0ABW7R583_9ACTN</name>
<proteinExistence type="predicted"/>
<organism evidence="3 4">
    <name type="scientific">Streptomyces longisporoflavus</name>
    <dbReference type="NCBI Taxonomy" id="28044"/>
    <lineage>
        <taxon>Bacteria</taxon>
        <taxon>Bacillati</taxon>
        <taxon>Actinomycetota</taxon>
        <taxon>Actinomycetes</taxon>
        <taxon>Kitasatosporales</taxon>
        <taxon>Streptomycetaceae</taxon>
        <taxon>Streptomyces</taxon>
    </lineage>
</organism>
<feature type="domain" description="N-acetyltransferase" evidence="2">
    <location>
        <begin position="3"/>
        <end position="148"/>
    </location>
</feature>
<keyword evidence="4" id="KW-1185">Reference proteome</keyword>
<comment type="caution">
    <text evidence="3">The sequence shown here is derived from an EMBL/GenBank/DDBJ whole genome shotgun (WGS) entry which is preliminary data.</text>
</comment>
<sequence>MSTTLRPSAADLPADYQLRTWTRGDRGDGGSHGSHGSRESRGQVTRALIKSADGAFAARGQIAGHSRADRVVFDQIETAPAHRRRGLGRVVMRTLANAAIEAGARTGVLGATVEGQGLYESLGWTTHAPPTGVFATPDTPGPPGPPAPPAPPGLRRSGPAWVRRG</sequence>
<accession>A0ABW7R583</accession>
<reference evidence="3 4" key="1">
    <citation type="submission" date="2024-10" db="EMBL/GenBank/DDBJ databases">
        <title>The Natural Products Discovery Center: Release of the First 8490 Sequenced Strains for Exploring Actinobacteria Biosynthetic Diversity.</title>
        <authorList>
            <person name="Kalkreuter E."/>
            <person name="Kautsar S.A."/>
            <person name="Yang D."/>
            <person name="Bader C.D."/>
            <person name="Teijaro C.N."/>
            <person name="Fluegel L."/>
            <person name="Davis C.M."/>
            <person name="Simpson J.R."/>
            <person name="Lauterbach L."/>
            <person name="Steele A.D."/>
            <person name="Gui C."/>
            <person name="Meng S."/>
            <person name="Li G."/>
            <person name="Viehrig K."/>
            <person name="Ye F."/>
            <person name="Su P."/>
            <person name="Kiefer A.F."/>
            <person name="Nichols A."/>
            <person name="Cepeda A.J."/>
            <person name="Yan W."/>
            <person name="Fan B."/>
            <person name="Jiang Y."/>
            <person name="Adhikari A."/>
            <person name="Zheng C.-J."/>
            <person name="Schuster L."/>
            <person name="Cowan T.M."/>
            <person name="Smanski M.J."/>
            <person name="Chevrette M.G."/>
            <person name="De Carvalho L.P.S."/>
            <person name="Shen B."/>
        </authorList>
    </citation>
    <scope>NUCLEOTIDE SEQUENCE [LARGE SCALE GENOMIC DNA]</scope>
    <source>
        <strain evidence="3 4">NPDC017990</strain>
    </source>
</reference>